<feature type="domain" description="Exportin-2 central" evidence="2">
    <location>
        <begin position="2"/>
        <end position="312"/>
    </location>
</feature>
<dbReference type="AlphaFoldDB" id="A0A4V1J102"/>
<dbReference type="Pfam" id="PF03378">
    <property type="entry name" value="CAS_CSE1"/>
    <property type="match status" value="1"/>
</dbReference>
<dbReference type="GO" id="GO:0005049">
    <property type="term" value="F:nuclear export signal receptor activity"/>
    <property type="evidence" value="ECO:0007669"/>
    <property type="project" value="TreeGrafter"/>
</dbReference>
<dbReference type="PANTHER" id="PTHR10997:SF8">
    <property type="entry name" value="EXPORTIN-2"/>
    <property type="match status" value="1"/>
</dbReference>
<dbReference type="Pfam" id="PF08506">
    <property type="entry name" value="Cse1"/>
    <property type="match status" value="1"/>
</dbReference>
<dbReference type="InterPro" id="IPR013713">
    <property type="entry name" value="XPO2_central"/>
</dbReference>
<evidence type="ECO:0000313" key="3">
    <source>
        <dbReference type="EMBL" id="RKP23349.1"/>
    </source>
</evidence>
<dbReference type="InterPro" id="IPR005043">
    <property type="entry name" value="XPO2_C"/>
</dbReference>
<dbReference type="InterPro" id="IPR016024">
    <property type="entry name" value="ARM-type_fold"/>
</dbReference>
<name>A0A4V1J102_9FUNG</name>
<feature type="domain" description="Exportin-2 C-terminal" evidence="1">
    <location>
        <begin position="313"/>
        <end position="644"/>
    </location>
</feature>
<dbReference type="PANTHER" id="PTHR10997">
    <property type="entry name" value="IMPORTIN-7, 8, 11"/>
    <property type="match status" value="1"/>
</dbReference>
<dbReference type="SUPFAM" id="SSF48371">
    <property type="entry name" value="ARM repeat"/>
    <property type="match status" value="1"/>
</dbReference>
<protein>
    <submittedName>
        <fullName evidence="3">Cse1-domain-containing protein</fullName>
    </submittedName>
</protein>
<evidence type="ECO:0000313" key="4">
    <source>
        <dbReference type="Proteomes" id="UP000278143"/>
    </source>
</evidence>
<dbReference type="GO" id="GO:0005635">
    <property type="term" value="C:nuclear envelope"/>
    <property type="evidence" value="ECO:0007669"/>
    <property type="project" value="TreeGrafter"/>
</dbReference>
<dbReference type="EMBL" id="KZ991059">
    <property type="protein sequence ID" value="RKP23349.1"/>
    <property type="molecule type" value="Genomic_DNA"/>
</dbReference>
<accession>A0A4V1J102</accession>
<sequence>MFLSAKVFYNLNAQDLPEFFEDHMAEFMTIFRKYLLYANPIVETQDADEAGPLEKLRASICEIVDLYAKRYAEEFKMMQEFITIIWTMLTKLSLEPKNDILMCRALSFLATVVKLRETREMFGNEQTMKEICEKLVLQNMSMRESDEELIEDEPIVFIRKDLEGTENDTRRKAATDLVQALQEQFAEQTASIITMYITQFLQRYAENPTNNWRDKDIAIYLLTSIAARSTSQGAISTSQFVDVLSFFTNQVLPDLQGPADAVHPVLQMDAIKFANTFRQQLTKEQLLLILPMLAERLGSEHVIVYTYAAIAIERMLTVKSGQGTPVMTAEDIKPFADTLLAKLFAHLEKSQSPEKLAENEFIMKAILRILVTIRGALAQPAIIMTKLVAVIEAVSTNPSNPRFNHYTFEAVSALFRRCGPAALTQLEEQLTPVCQSILQRDVAEFIPYIIQIIALMLELHTNVPPAYAAMLPPFLQPTLWEVQGNVPALTRLIKAYIAKDVVGIFDRGQIEPILGIFQKLNASKLNDQYGFELLQAIFTNAPEERIANYFPAILRLLLNRLQGSRTEKFTVAMITFLGFLFGSDNIKEGPDGVIKAFESIQAGLFTNLAGSVIIPALNSVSQPRDCKICAIGYTRLLTQSTAIVQ</sequence>
<dbReference type="GO" id="GO:0031267">
    <property type="term" value="F:small GTPase binding"/>
    <property type="evidence" value="ECO:0007669"/>
    <property type="project" value="InterPro"/>
</dbReference>
<dbReference type="InterPro" id="IPR011989">
    <property type="entry name" value="ARM-like"/>
</dbReference>
<gene>
    <name evidence="3" type="ORF">SYNPS1DRAFT_18749</name>
</gene>
<dbReference type="OrthoDB" id="3268246at2759"/>
<dbReference type="Gene3D" id="1.25.10.10">
    <property type="entry name" value="Leucine-rich Repeat Variant"/>
    <property type="match status" value="1"/>
</dbReference>
<dbReference type="GO" id="GO:0005829">
    <property type="term" value="C:cytosol"/>
    <property type="evidence" value="ECO:0007669"/>
    <property type="project" value="TreeGrafter"/>
</dbReference>
<keyword evidence="4" id="KW-1185">Reference proteome</keyword>
<evidence type="ECO:0000259" key="1">
    <source>
        <dbReference type="Pfam" id="PF03378"/>
    </source>
</evidence>
<evidence type="ECO:0000259" key="2">
    <source>
        <dbReference type="Pfam" id="PF08506"/>
    </source>
</evidence>
<dbReference type="GO" id="GO:0006606">
    <property type="term" value="P:protein import into nucleus"/>
    <property type="evidence" value="ECO:0007669"/>
    <property type="project" value="TreeGrafter"/>
</dbReference>
<organism evidence="3 4">
    <name type="scientific">Syncephalis pseudoplumigaleata</name>
    <dbReference type="NCBI Taxonomy" id="1712513"/>
    <lineage>
        <taxon>Eukaryota</taxon>
        <taxon>Fungi</taxon>
        <taxon>Fungi incertae sedis</taxon>
        <taxon>Zoopagomycota</taxon>
        <taxon>Zoopagomycotina</taxon>
        <taxon>Zoopagomycetes</taxon>
        <taxon>Zoopagales</taxon>
        <taxon>Piptocephalidaceae</taxon>
        <taxon>Syncephalis</taxon>
    </lineage>
</organism>
<dbReference type="GO" id="GO:0006611">
    <property type="term" value="P:protein export from nucleus"/>
    <property type="evidence" value="ECO:0007669"/>
    <property type="project" value="TreeGrafter"/>
</dbReference>
<dbReference type="Proteomes" id="UP000278143">
    <property type="component" value="Unassembled WGS sequence"/>
</dbReference>
<proteinExistence type="predicted"/>
<reference evidence="4" key="1">
    <citation type="journal article" date="2018" name="Nat. Microbiol.">
        <title>Leveraging single-cell genomics to expand the fungal tree of life.</title>
        <authorList>
            <person name="Ahrendt S.R."/>
            <person name="Quandt C.A."/>
            <person name="Ciobanu D."/>
            <person name="Clum A."/>
            <person name="Salamov A."/>
            <person name="Andreopoulos B."/>
            <person name="Cheng J.F."/>
            <person name="Woyke T."/>
            <person name="Pelin A."/>
            <person name="Henrissat B."/>
            <person name="Reynolds N.K."/>
            <person name="Benny G.L."/>
            <person name="Smith M.E."/>
            <person name="James T.Y."/>
            <person name="Grigoriev I.V."/>
        </authorList>
    </citation>
    <scope>NUCLEOTIDE SEQUENCE [LARGE SCALE GENOMIC DNA]</scope>
    <source>
        <strain evidence="4">Benny S71-1</strain>
    </source>
</reference>
<feature type="non-terminal residue" evidence="3">
    <location>
        <position position="645"/>
    </location>
</feature>